<keyword evidence="2" id="KW-0456">Lyase</keyword>
<reference evidence="7" key="1">
    <citation type="submission" date="2025-08" db="UniProtKB">
        <authorList>
            <consortium name="RefSeq"/>
        </authorList>
    </citation>
    <scope>IDENTIFICATION</scope>
</reference>
<sequence length="202" mass="23359">MTLITILYWAYYIKFLIFLLCFTMVHSSKDYFLYFAYGSNLLKKRLRINNPSAEFVGIGVLDNHQLDFVKYYGNWGGAVATAVPRPSKSVWGAIWKMHQDDLVTLDTQEGVLSKEYFAKMVHICSPDGMTSRCRTYQHTFTPQVLLPNETLPYERRPSITYKEVIVQGAIECNLPAEYIEMLKQLPHNGQNASDDIRKRLDM</sequence>
<evidence type="ECO:0000256" key="1">
    <source>
        <dbReference type="ARBA" id="ARBA00012346"/>
    </source>
</evidence>
<evidence type="ECO:0000256" key="2">
    <source>
        <dbReference type="ARBA" id="ARBA00023239"/>
    </source>
</evidence>
<proteinExistence type="predicted"/>
<dbReference type="Gene3D" id="3.10.490.10">
    <property type="entry name" value="Gamma-glutamyl cyclotransferase-like"/>
    <property type="match status" value="1"/>
</dbReference>
<dbReference type="InterPro" id="IPR017939">
    <property type="entry name" value="G-Glutamylcylcotransferase"/>
</dbReference>
<dbReference type="SUPFAM" id="SSF110857">
    <property type="entry name" value="Gamma-glutamyl cyclotransferase-like"/>
    <property type="match status" value="1"/>
</dbReference>
<dbReference type="InterPro" id="IPR036568">
    <property type="entry name" value="GGCT-like_sf"/>
</dbReference>
<dbReference type="PANTHER" id="PTHR12935">
    <property type="entry name" value="GAMMA-GLUTAMYLCYCLOTRANSFERASE"/>
    <property type="match status" value="1"/>
</dbReference>
<dbReference type="GeneID" id="113498133"/>
<dbReference type="OrthoDB" id="2924818at2759"/>
<dbReference type="InterPro" id="IPR013024">
    <property type="entry name" value="GGCT-like"/>
</dbReference>
<gene>
    <name evidence="7" type="primary">LOC113498133</name>
</gene>
<feature type="binding site" evidence="4">
    <location>
        <position position="161"/>
    </location>
    <ligand>
        <name>substrate</name>
    </ligand>
</feature>
<keyword evidence="5" id="KW-0472">Membrane</keyword>
<dbReference type="RefSeq" id="XP_026733874.1">
    <property type="nucleotide sequence ID" value="XM_026878073.1"/>
</dbReference>
<dbReference type="KEGG" id="tnl:113498133"/>
<evidence type="ECO:0000256" key="4">
    <source>
        <dbReference type="PIRSR" id="PIRSR617939-2"/>
    </source>
</evidence>
<keyword evidence="6" id="KW-1185">Reference proteome</keyword>
<dbReference type="FunCoup" id="A0A7E5VZW4">
    <property type="interactions" value="43"/>
</dbReference>
<evidence type="ECO:0000313" key="7">
    <source>
        <dbReference type="RefSeq" id="XP_026733874.1"/>
    </source>
</evidence>
<feature type="transmembrane region" description="Helical" evidence="5">
    <location>
        <begin position="6"/>
        <end position="25"/>
    </location>
</feature>
<evidence type="ECO:0000256" key="5">
    <source>
        <dbReference type="SAM" id="Phobius"/>
    </source>
</evidence>
<feature type="active site" description="Proton acceptor" evidence="3">
    <location>
        <position position="109"/>
    </location>
</feature>
<dbReference type="EC" id="4.3.2.9" evidence="1"/>
<dbReference type="Proteomes" id="UP000322000">
    <property type="component" value="Chromosome 10"/>
</dbReference>
<protein>
    <recommendedName>
        <fullName evidence="1">gamma-glutamylcyclotransferase</fullName>
        <ecNumber evidence="1">4.3.2.9</ecNumber>
    </recommendedName>
</protein>
<dbReference type="CDD" id="cd06661">
    <property type="entry name" value="GGCT_like"/>
    <property type="match status" value="1"/>
</dbReference>
<organism evidence="6 7">
    <name type="scientific">Trichoplusia ni</name>
    <name type="common">Cabbage looper</name>
    <dbReference type="NCBI Taxonomy" id="7111"/>
    <lineage>
        <taxon>Eukaryota</taxon>
        <taxon>Metazoa</taxon>
        <taxon>Ecdysozoa</taxon>
        <taxon>Arthropoda</taxon>
        <taxon>Hexapoda</taxon>
        <taxon>Insecta</taxon>
        <taxon>Pterygota</taxon>
        <taxon>Neoptera</taxon>
        <taxon>Endopterygota</taxon>
        <taxon>Lepidoptera</taxon>
        <taxon>Glossata</taxon>
        <taxon>Ditrysia</taxon>
        <taxon>Noctuoidea</taxon>
        <taxon>Noctuidae</taxon>
        <taxon>Plusiinae</taxon>
        <taxon>Trichoplusia</taxon>
    </lineage>
</organism>
<keyword evidence="5" id="KW-0812">Transmembrane</keyword>
<accession>A0A7E5VZW4</accession>
<dbReference type="InParanoid" id="A0A7E5VZW4"/>
<keyword evidence="5" id="KW-1133">Transmembrane helix</keyword>
<evidence type="ECO:0000313" key="6">
    <source>
        <dbReference type="Proteomes" id="UP000322000"/>
    </source>
</evidence>
<name>A0A7E5VZW4_TRINI</name>
<dbReference type="PANTHER" id="PTHR12935:SF0">
    <property type="entry name" value="GAMMA-GLUTAMYLCYCLOTRANSFERASE"/>
    <property type="match status" value="1"/>
</dbReference>
<feature type="binding site" evidence="4">
    <location>
        <begin position="34"/>
        <end position="39"/>
    </location>
    <ligand>
        <name>substrate</name>
    </ligand>
</feature>
<dbReference type="GO" id="GO:0003839">
    <property type="term" value="F:gamma-glutamylcyclotransferase activity"/>
    <property type="evidence" value="ECO:0007669"/>
    <property type="project" value="UniProtKB-EC"/>
</dbReference>
<dbReference type="Pfam" id="PF13772">
    <property type="entry name" value="AIG2_2"/>
    <property type="match status" value="1"/>
</dbReference>
<dbReference type="AlphaFoldDB" id="A0A7E5VZW4"/>
<evidence type="ECO:0000256" key="3">
    <source>
        <dbReference type="PIRSR" id="PIRSR617939-1"/>
    </source>
</evidence>